<dbReference type="Proteomes" id="UP000036873">
    <property type="component" value="Unassembled WGS sequence"/>
</dbReference>
<dbReference type="InterPro" id="IPR003495">
    <property type="entry name" value="CobW/HypB/UreG_nucleotide-bd"/>
</dbReference>
<dbReference type="SUPFAM" id="SSF52540">
    <property type="entry name" value="P-loop containing nucleoside triphosphate hydrolases"/>
    <property type="match status" value="1"/>
</dbReference>
<reference evidence="3" key="1">
    <citation type="submission" date="2015-07" db="EMBL/GenBank/DDBJ databases">
        <title>Draft genome sequence of Acetobacterium bakii DSM 8293, a potential psychrophilic chemical producer through syngas fermentation.</title>
        <authorList>
            <person name="Song Y."/>
            <person name="Hwang S."/>
            <person name="Cho B.-K."/>
        </authorList>
    </citation>
    <scope>NUCLEOTIDE SEQUENCE [LARGE SCALE GENOMIC DNA]</scope>
    <source>
        <strain evidence="3">DSM 8239</strain>
    </source>
</reference>
<name>A0A0L6U531_9FIRM</name>
<proteinExistence type="predicted"/>
<dbReference type="InterPro" id="IPR051316">
    <property type="entry name" value="Zinc-reg_GTPase_activator"/>
</dbReference>
<dbReference type="Gene3D" id="3.40.50.300">
    <property type="entry name" value="P-loop containing nucleotide triphosphate hydrolases"/>
    <property type="match status" value="1"/>
</dbReference>
<protein>
    <recommendedName>
        <fullName evidence="1">CobW/HypB/UreG nucleotide-binding domain-containing protein</fullName>
    </recommendedName>
</protein>
<comment type="caution">
    <text evidence="2">The sequence shown here is derived from an EMBL/GenBank/DDBJ whole genome shotgun (WGS) entry which is preliminary data.</text>
</comment>
<gene>
    <name evidence="2" type="ORF">AKG39_00190</name>
</gene>
<dbReference type="PANTHER" id="PTHR13748:SF62">
    <property type="entry name" value="COBW DOMAIN-CONTAINING PROTEIN"/>
    <property type="match status" value="1"/>
</dbReference>
<evidence type="ECO:0000313" key="3">
    <source>
        <dbReference type="Proteomes" id="UP000036873"/>
    </source>
</evidence>
<dbReference type="STRING" id="52689.AKG39_00190"/>
<sequence length="317" mass="35026">MTCNCDAAQSRKTNICLLTGFLGAGKTTLLKELMSSFHNRKIGVIVNDFGKVNIDYQLVETEGLTMAEVSNGSIFCACVKDKFVDSLIAMASYDLELLFIEASGLADPSNIQPILDGIARKTNEKYEFTTSLCVIDGEHFIKMSGILPALKRQVENSGIILVNKADLFDLETKAELIRKVHEFNAGAEVIVTTYCRFDVGTLFETSSVPMNPDQETSNTPETRPVTISMEAIEPLDFKCVKAFLKETIPSTYRLKGFIQTHDGDFEVSAVNERIEIKMTRKSLTKTELIAISSVGITLYNVILKASKTCLGEKMKIS</sequence>
<organism evidence="2 3">
    <name type="scientific">Acetobacterium bakii</name>
    <dbReference type="NCBI Taxonomy" id="52689"/>
    <lineage>
        <taxon>Bacteria</taxon>
        <taxon>Bacillati</taxon>
        <taxon>Bacillota</taxon>
        <taxon>Clostridia</taxon>
        <taxon>Eubacteriales</taxon>
        <taxon>Eubacteriaceae</taxon>
        <taxon>Acetobacterium</taxon>
    </lineage>
</organism>
<evidence type="ECO:0000259" key="1">
    <source>
        <dbReference type="Pfam" id="PF02492"/>
    </source>
</evidence>
<dbReference type="PANTHER" id="PTHR13748">
    <property type="entry name" value="COBW-RELATED"/>
    <property type="match status" value="1"/>
</dbReference>
<dbReference type="AlphaFoldDB" id="A0A0L6U531"/>
<accession>A0A0L6U531</accession>
<dbReference type="Pfam" id="PF02492">
    <property type="entry name" value="cobW"/>
    <property type="match status" value="1"/>
</dbReference>
<dbReference type="EMBL" id="LGYO01000001">
    <property type="protein sequence ID" value="KNZ43636.1"/>
    <property type="molecule type" value="Genomic_DNA"/>
</dbReference>
<evidence type="ECO:0000313" key="2">
    <source>
        <dbReference type="EMBL" id="KNZ43636.1"/>
    </source>
</evidence>
<keyword evidence="3" id="KW-1185">Reference proteome</keyword>
<feature type="domain" description="CobW/HypB/UreG nucleotide-binding" evidence="1">
    <location>
        <begin position="16"/>
        <end position="190"/>
    </location>
</feature>
<dbReference type="GO" id="GO:0005737">
    <property type="term" value="C:cytoplasm"/>
    <property type="evidence" value="ECO:0007669"/>
    <property type="project" value="TreeGrafter"/>
</dbReference>
<dbReference type="CDD" id="cd03112">
    <property type="entry name" value="CobW-like"/>
    <property type="match status" value="1"/>
</dbReference>
<dbReference type="InterPro" id="IPR027417">
    <property type="entry name" value="P-loop_NTPase"/>
</dbReference>